<dbReference type="Proteomes" id="UP000077852">
    <property type="component" value="Unassembled WGS sequence"/>
</dbReference>
<proteinExistence type="predicted"/>
<evidence type="ECO:0000313" key="1">
    <source>
        <dbReference type="EMBL" id="OAK60198.1"/>
    </source>
</evidence>
<evidence type="ECO:0000313" key="2">
    <source>
        <dbReference type="Proteomes" id="UP000077852"/>
    </source>
</evidence>
<comment type="caution">
    <text evidence="1">The sequence shown here is derived from an EMBL/GenBank/DDBJ whole genome shotgun (WGS) entry which is preliminary data.</text>
</comment>
<name>A0AA91I9V3_VARPD</name>
<protein>
    <submittedName>
        <fullName evidence="1">Uncharacterized protein</fullName>
    </submittedName>
</protein>
<reference evidence="1 2" key="1">
    <citation type="submission" date="2016-03" db="EMBL/GenBank/DDBJ databases">
        <title>Genome sequence of Variovorax paradoxus KB5.</title>
        <authorList>
            <person name="Jeong H."/>
            <person name="Hong C.E."/>
            <person name="Jo S.H."/>
            <person name="Park J.M."/>
        </authorList>
    </citation>
    <scope>NUCLEOTIDE SEQUENCE [LARGE SCALE GENOMIC DNA]</scope>
    <source>
        <strain evidence="1 2">KB5</strain>
    </source>
</reference>
<dbReference type="EMBL" id="LVHG01000063">
    <property type="protein sequence ID" value="OAK60198.1"/>
    <property type="molecule type" value="Genomic_DNA"/>
</dbReference>
<dbReference type="RefSeq" id="WP_081269854.1">
    <property type="nucleotide sequence ID" value="NZ_LVHG01000063.1"/>
</dbReference>
<gene>
    <name evidence="1" type="ORF">A3K87_24080</name>
</gene>
<accession>A0AA91I9V3</accession>
<dbReference type="AlphaFoldDB" id="A0AA91I9V3"/>
<organism evidence="1 2">
    <name type="scientific">Variovorax paradoxus</name>
    <dbReference type="NCBI Taxonomy" id="34073"/>
    <lineage>
        <taxon>Bacteria</taxon>
        <taxon>Pseudomonadati</taxon>
        <taxon>Pseudomonadota</taxon>
        <taxon>Betaproteobacteria</taxon>
        <taxon>Burkholderiales</taxon>
        <taxon>Comamonadaceae</taxon>
        <taxon>Variovorax</taxon>
    </lineage>
</organism>
<sequence length="227" mass="25057">MLTHSNSPQPTRIIDDPAEVATRLQALDSVLEQELLLEANQRGYEARLEATPAHARTAAGTLHWHAFVPALRGALAERGWSIRDERNCPLVISPDKSMAIVVMTGNTETGKPYGNPTNQADKGTVLDEAVQHNVQYQLFESQAISKLSKTEGGTQLWVLLYHVEAGSNGMKEIRTELSLPSDFQHKKIVRWAERIILRPLSGEPTTPVIAPLPITPFDVPVERKTGT</sequence>